<dbReference type="PROSITE" id="PS00903">
    <property type="entry name" value="CYT_DCMP_DEAMINASES_1"/>
    <property type="match status" value="1"/>
</dbReference>
<dbReference type="PROSITE" id="PS51747">
    <property type="entry name" value="CYT_DCMP_DEAMINASES_2"/>
    <property type="match status" value="1"/>
</dbReference>
<dbReference type="SUPFAM" id="SSF53927">
    <property type="entry name" value="Cytidine deaminase-like"/>
    <property type="match status" value="1"/>
</dbReference>
<protein>
    <submittedName>
        <fullName evidence="4">Guanine deaminase</fullName>
        <ecNumber evidence="4">3.5.4.3</ecNumber>
    </submittedName>
</protein>
<dbReference type="Gene3D" id="3.40.140.10">
    <property type="entry name" value="Cytidine Deaminase, domain 2"/>
    <property type="match status" value="1"/>
</dbReference>
<dbReference type="EC" id="3.5.4.3" evidence="4"/>
<dbReference type="InterPro" id="IPR002125">
    <property type="entry name" value="CMP_dCMP_dom"/>
</dbReference>
<dbReference type="GO" id="GO:0008270">
    <property type="term" value="F:zinc ion binding"/>
    <property type="evidence" value="ECO:0007669"/>
    <property type="project" value="InterPro"/>
</dbReference>
<dbReference type="InterPro" id="IPR016193">
    <property type="entry name" value="Cytidine_deaminase-like"/>
</dbReference>
<organism evidence="4">
    <name type="scientific">candidate division TA06 bacterium ADurb.Bin417</name>
    <dbReference type="NCBI Taxonomy" id="1852828"/>
    <lineage>
        <taxon>Bacteria</taxon>
        <taxon>Bacteria division TA06</taxon>
    </lineage>
</organism>
<evidence type="ECO:0000256" key="2">
    <source>
        <dbReference type="ARBA" id="ARBA00022833"/>
    </source>
</evidence>
<evidence type="ECO:0000313" key="4">
    <source>
        <dbReference type="EMBL" id="OPZ92341.1"/>
    </source>
</evidence>
<dbReference type="GO" id="GO:0047974">
    <property type="term" value="F:guanosine deaminase activity"/>
    <property type="evidence" value="ECO:0007669"/>
    <property type="project" value="TreeGrafter"/>
</dbReference>
<sequence>MVAVARNTVLAGDATCHAEVNAIRMASRELGSYDLAGLVIYSTTEPCPMCFSAIHWARISAIFYGTGIRSAAARGFNELRLSNRQLKRLGGSPVAVAGGILRSECLELFEAWDRLAGRPSY</sequence>
<reference evidence="4" key="1">
    <citation type="submission" date="2017-02" db="EMBL/GenBank/DDBJ databases">
        <title>Delving into the versatile metabolic prowess of the omnipresent phylum Bacteroidetes.</title>
        <authorList>
            <person name="Nobu M.K."/>
            <person name="Mei R."/>
            <person name="Narihiro T."/>
            <person name="Kuroda K."/>
            <person name="Liu W.-T."/>
        </authorList>
    </citation>
    <scope>NUCLEOTIDE SEQUENCE</scope>
    <source>
        <strain evidence="4">ADurb.Bin417</strain>
    </source>
</reference>
<dbReference type="PANTHER" id="PTHR11079">
    <property type="entry name" value="CYTOSINE DEAMINASE FAMILY MEMBER"/>
    <property type="match status" value="1"/>
</dbReference>
<feature type="domain" description="CMP/dCMP-type deaminase" evidence="3">
    <location>
        <begin position="1"/>
        <end position="89"/>
    </location>
</feature>
<keyword evidence="4" id="KW-0378">Hydrolase</keyword>
<keyword evidence="2" id="KW-0862">Zinc</keyword>
<accession>A0A1V5MHR3</accession>
<dbReference type="Pfam" id="PF00383">
    <property type="entry name" value="dCMP_cyt_deam_1"/>
    <property type="match status" value="1"/>
</dbReference>
<name>A0A1V5MHR3_UNCT6</name>
<evidence type="ECO:0000259" key="3">
    <source>
        <dbReference type="PROSITE" id="PS51747"/>
    </source>
</evidence>
<comment type="caution">
    <text evidence="4">The sequence shown here is derived from an EMBL/GenBank/DDBJ whole genome shotgun (WGS) entry which is preliminary data.</text>
</comment>
<evidence type="ECO:0000256" key="1">
    <source>
        <dbReference type="ARBA" id="ARBA00022723"/>
    </source>
</evidence>
<dbReference type="InterPro" id="IPR016192">
    <property type="entry name" value="APOBEC/CMP_deaminase_Zn-bd"/>
</dbReference>
<dbReference type="CDD" id="cd01285">
    <property type="entry name" value="nucleoside_deaminase"/>
    <property type="match status" value="1"/>
</dbReference>
<keyword evidence="1" id="KW-0479">Metal-binding</keyword>
<proteinExistence type="predicted"/>
<dbReference type="EMBL" id="MWAK01000107">
    <property type="protein sequence ID" value="OPZ92341.1"/>
    <property type="molecule type" value="Genomic_DNA"/>
</dbReference>
<dbReference type="GO" id="GO:0006152">
    <property type="term" value="P:purine nucleoside catabolic process"/>
    <property type="evidence" value="ECO:0007669"/>
    <property type="project" value="TreeGrafter"/>
</dbReference>
<dbReference type="PANTHER" id="PTHR11079:SF161">
    <property type="entry name" value="CMP_DCMP-TYPE DEAMINASE DOMAIN-CONTAINING PROTEIN"/>
    <property type="match status" value="1"/>
</dbReference>
<gene>
    <name evidence="4" type="primary">guaD</name>
    <name evidence="4" type="ORF">BWY73_00843</name>
</gene>
<dbReference type="GO" id="GO:0008892">
    <property type="term" value="F:guanine deaminase activity"/>
    <property type="evidence" value="ECO:0007669"/>
    <property type="project" value="UniProtKB-EC"/>
</dbReference>
<dbReference type="Proteomes" id="UP000485484">
    <property type="component" value="Unassembled WGS sequence"/>
</dbReference>
<dbReference type="AlphaFoldDB" id="A0A1V5MHR3"/>